<keyword evidence="2" id="KW-0479">Metal-binding</keyword>
<dbReference type="AlphaFoldDB" id="A0A1B7L5V6"/>
<evidence type="ECO:0000256" key="4">
    <source>
        <dbReference type="ARBA" id="ARBA00022833"/>
    </source>
</evidence>
<keyword evidence="4" id="KW-0862">Zinc</keyword>
<dbReference type="Pfam" id="PF00753">
    <property type="entry name" value="Lactamase_B"/>
    <property type="match status" value="1"/>
</dbReference>
<dbReference type="GO" id="GO:0046872">
    <property type="term" value="F:metal ion binding"/>
    <property type="evidence" value="ECO:0007669"/>
    <property type="project" value="UniProtKB-KW"/>
</dbReference>
<protein>
    <submittedName>
        <fullName evidence="6">MBL fold metallo-hydrolase</fullName>
    </submittedName>
</protein>
<keyword evidence="7" id="KW-1185">Reference proteome</keyword>
<dbReference type="InterPro" id="IPR001279">
    <property type="entry name" value="Metallo-B-lactamas"/>
</dbReference>
<keyword evidence="3 6" id="KW-0378">Hydrolase</keyword>
<comment type="caution">
    <text evidence="6">The sequence shown here is derived from an EMBL/GenBank/DDBJ whole genome shotgun (WGS) entry which is preliminary data.</text>
</comment>
<evidence type="ECO:0000313" key="6">
    <source>
        <dbReference type="EMBL" id="OAT77571.1"/>
    </source>
</evidence>
<dbReference type="RefSeq" id="WP_064596805.1">
    <property type="nucleotide sequence ID" value="NZ_CP134782.1"/>
</dbReference>
<dbReference type="CDD" id="cd16277">
    <property type="entry name" value="metallo-hydrolase-like_MBL-fold"/>
    <property type="match status" value="1"/>
</dbReference>
<dbReference type="PANTHER" id="PTHR42978">
    <property type="entry name" value="QUORUM-QUENCHING LACTONASE YTNP-RELATED-RELATED"/>
    <property type="match status" value="1"/>
</dbReference>
<dbReference type="PANTHER" id="PTHR42978:SF6">
    <property type="entry name" value="QUORUM-QUENCHING LACTONASE YTNP-RELATED"/>
    <property type="match status" value="1"/>
</dbReference>
<evidence type="ECO:0000259" key="5">
    <source>
        <dbReference type="SMART" id="SM00849"/>
    </source>
</evidence>
<dbReference type="Gene3D" id="3.60.15.10">
    <property type="entry name" value="Ribonuclease Z/Hydroxyacylglutathione hydrolase-like"/>
    <property type="match status" value="1"/>
</dbReference>
<evidence type="ECO:0000256" key="1">
    <source>
        <dbReference type="ARBA" id="ARBA00007749"/>
    </source>
</evidence>
<feature type="domain" description="Metallo-beta-lactamase" evidence="5">
    <location>
        <begin position="45"/>
        <end position="245"/>
    </location>
</feature>
<accession>A0A1B7L5V6</accession>
<evidence type="ECO:0000256" key="2">
    <source>
        <dbReference type="ARBA" id="ARBA00022723"/>
    </source>
</evidence>
<gene>
    <name evidence="6" type="ORF">A9B99_21240</name>
</gene>
<evidence type="ECO:0000313" key="7">
    <source>
        <dbReference type="Proteomes" id="UP000078225"/>
    </source>
</evidence>
<organism evidence="6 7">
    <name type="scientific">Mangrovibacter phragmitis</name>
    <dbReference type="NCBI Taxonomy" id="1691903"/>
    <lineage>
        <taxon>Bacteria</taxon>
        <taxon>Pseudomonadati</taxon>
        <taxon>Pseudomonadota</taxon>
        <taxon>Gammaproteobacteria</taxon>
        <taxon>Enterobacterales</taxon>
        <taxon>Enterobacteriaceae</taxon>
        <taxon>Mangrovibacter</taxon>
    </lineage>
</organism>
<dbReference type="GO" id="GO:0016787">
    <property type="term" value="F:hydrolase activity"/>
    <property type="evidence" value="ECO:0007669"/>
    <property type="project" value="UniProtKB-KW"/>
</dbReference>
<reference evidence="7" key="1">
    <citation type="submission" date="2016-05" db="EMBL/GenBank/DDBJ databases">
        <authorList>
            <person name="Behera P."/>
            <person name="Vaishampayan P."/>
            <person name="Singh N."/>
            <person name="Raina V."/>
            <person name="Suar M."/>
            <person name="Pattnaik A."/>
            <person name="Rastogi G."/>
        </authorList>
    </citation>
    <scope>NUCLEOTIDE SEQUENCE [LARGE SCALE GENOMIC DNA]</scope>
    <source>
        <strain evidence="7">MP23</strain>
    </source>
</reference>
<evidence type="ECO:0000256" key="3">
    <source>
        <dbReference type="ARBA" id="ARBA00022801"/>
    </source>
</evidence>
<dbReference type="OrthoDB" id="5443440at2"/>
<dbReference type="Proteomes" id="UP000078225">
    <property type="component" value="Unassembled WGS sequence"/>
</dbReference>
<dbReference type="SMART" id="SM00849">
    <property type="entry name" value="Lactamase_B"/>
    <property type="match status" value="1"/>
</dbReference>
<comment type="similarity">
    <text evidence="1">Belongs to the metallo-beta-lactamase superfamily.</text>
</comment>
<sequence>MTIQIGNCLIQKVTEQTAAFPFATLFAAHSGEMGNQLAQQPADISIHSWLVRSGSHTVVIDTATGNGRDRNNHPLFHQLQTPYQDNLAQTGIKPEEVTLVMMTHIHTDHVGWNTCLQDGKWQPGFPNARYVCSATELAHVQNNPATQALYHDSILPLLKNGLLDAVDVREDTLFAGVLRYTSTPGHSVDHASIVLESAGEHAIFAGDVMHHPIQFQHPHWNSRFCEDLPQAIASRQRVIDWCAKHQAIWFSSHFAGSSCGRVTPDRQWLPLEV</sequence>
<dbReference type="InterPro" id="IPR051013">
    <property type="entry name" value="MBL_superfamily_lactonases"/>
</dbReference>
<proteinExistence type="inferred from homology"/>
<name>A0A1B7L5V6_9ENTR</name>
<dbReference type="SUPFAM" id="SSF56281">
    <property type="entry name" value="Metallo-hydrolase/oxidoreductase"/>
    <property type="match status" value="1"/>
</dbReference>
<dbReference type="STRING" id="1691903.A9B99_21240"/>
<dbReference type="InterPro" id="IPR036866">
    <property type="entry name" value="RibonucZ/Hydroxyglut_hydro"/>
</dbReference>
<dbReference type="EMBL" id="LYRP01000007">
    <property type="protein sequence ID" value="OAT77571.1"/>
    <property type="molecule type" value="Genomic_DNA"/>
</dbReference>